<protein>
    <recommendedName>
        <fullName evidence="5 13">NADH dehydrogenase [ubiquinone] 1 alpha subcomplex subunit 10, mitochondrial</fullName>
    </recommendedName>
</protein>
<evidence type="ECO:0000256" key="7">
    <source>
        <dbReference type="ARBA" id="ARBA00022630"/>
    </source>
</evidence>
<evidence type="ECO:0000256" key="11">
    <source>
        <dbReference type="ARBA" id="ARBA00022982"/>
    </source>
</evidence>
<gene>
    <name evidence="15" type="ORF">Zmor_024019</name>
</gene>
<keyword evidence="8 13" id="KW-0679">Respiratory chain</keyword>
<dbReference type="InterPro" id="IPR050566">
    <property type="entry name" value="Deoxyribonucleoside_kinase"/>
</dbReference>
<evidence type="ECO:0000313" key="15">
    <source>
        <dbReference type="EMBL" id="KAJ3646431.1"/>
    </source>
</evidence>
<sequence length="408" mass="47368">MASLVRIGVSRLVNANSSKNLLFTKTEFNLVRTISSKLIRSKDTDRPPKPQPWNYNDKSYTILNYWTDRTTSRLDENSKIIVVEGPVAAGKTNFAKTLADELDMLYLPEANLDMVYINQYGYDLRQLDEQLPEPCRSFDIKDFLLNPKHRNTAAFQILQYHTKYSQYIDALAHLLSTGQGIVLDRCCFSDFVFVEAMYKQGYLSKPAYKAYYEIRSNTITELLRPHLVVYLDVPVHTVQENIKKRAIPSEKNSQVLTPQYLSVMEKTYKQNYLKEISKHAELLIYDWSEGGEVEIVVEDIERIDFDSYDVQDPKMKDWRHHSEEDWGVLRNKYADKKDSVLAYFNVPVFNVPELMIEAEDAKHYYDIIQSAPGEVYEPGFNAAMGDSVLFKAKGQHRNTLPHRERNLE</sequence>
<dbReference type="GO" id="GO:0006120">
    <property type="term" value="P:mitochondrial electron transport, NADH to ubiquinone"/>
    <property type="evidence" value="ECO:0007669"/>
    <property type="project" value="InterPro"/>
</dbReference>
<comment type="similarity">
    <text evidence="4 13">Belongs to the complex I NDUFA10 subunit family.</text>
</comment>
<dbReference type="Gene3D" id="3.40.50.300">
    <property type="entry name" value="P-loop containing nucleotide triphosphate hydrolases"/>
    <property type="match status" value="1"/>
</dbReference>
<comment type="subcellular location">
    <subcellularLocation>
        <location evidence="3 13">Mitochondrion matrix</location>
    </subcellularLocation>
</comment>
<dbReference type="PANTHER" id="PTHR10513:SF15">
    <property type="entry name" value="NADH DEHYDROGENASE [UBIQUINONE] 1 ALPHA SUBCOMPLEX SUBUNIT 10, MITOCHONDRIAL"/>
    <property type="match status" value="1"/>
</dbReference>
<accession>A0AA38M7N2</accession>
<evidence type="ECO:0000259" key="14">
    <source>
        <dbReference type="Pfam" id="PF01712"/>
    </source>
</evidence>
<dbReference type="InterPro" id="IPR031314">
    <property type="entry name" value="DNK_dom"/>
</dbReference>
<keyword evidence="12 13" id="KW-0496">Mitochondrion</keyword>
<evidence type="ECO:0000256" key="10">
    <source>
        <dbReference type="ARBA" id="ARBA00022946"/>
    </source>
</evidence>
<dbReference type="Proteomes" id="UP001168821">
    <property type="component" value="Unassembled WGS sequence"/>
</dbReference>
<keyword evidence="11 13" id="KW-0249">Electron transport</keyword>
<dbReference type="AlphaFoldDB" id="A0AA38M7N2"/>
<evidence type="ECO:0000256" key="6">
    <source>
        <dbReference type="ARBA" id="ARBA00022448"/>
    </source>
</evidence>
<name>A0AA38M7N2_9CUCU</name>
<dbReference type="SUPFAM" id="SSF52540">
    <property type="entry name" value="P-loop containing nucleoside triphosphate hydrolases"/>
    <property type="match status" value="1"/>
</dbReference>
<keyword evidence="16" id="KW-1185">Reference proteome</keyword>
<reference evidence="15" key="1">
    <citation type="journal article" date="2023" name="G3 (Bethesda)">
        <title>Whole genome assemblies of Zophobas morio and Tenebrio molitor.</title>
        <authorList>
            <person name="Kaur S."/>
            <person name="Stinson S.A."/>
            <person name="diCenzo G.C."/>
        </authorList>
    </citation>
    <scope>NUCLEOTIDE SEQUENCE</scope>
    <source>
        <strain evidence="15">QUZm001</strain>
    </source>
</reference>
<evidence type="ECO:0000256" key="13">
    <source>
        <dbReference type="PIRNR" id="PIRNR000543"/>
    </source>
</evidence>
<evidence type="ECO:0000256" key="4">
    <source>
        <dbReference type="ARBA" id="ARBA00008606"/>
    </source>
</evidence>
<feature type="domain" description="Deoxynucleoside kinase" evidence="14">
    <location>
        <begin position="81"/>
        <end position="307"/>
    </location>
</feature>
<evidence type="ECO:0000256" key="3">
    <source>
        <dbReference type="ARBA" id="ARBA00004305"/>
    </source>
</evidence>
<evidence type="ECO:0000256" key="12">
    <source>
        <dbReference type="ARBA" id="ARBA00023128"/>
    </source>
</evidence>
<keyword evidence="10" id="KW-0809">Transit peptide</keyword>
<dbReference type="PANTHER" id="PTHR10513">
    <property type="entry name" value="DEOXYNUCLEOSIDE KINASE"/>
    <property type="match status" value="1"/>
</dbReference>
<evidence type="ECO:0000256" key="1">
    <source>
        <dbReference type="ARBA" id="ARBA00001974"/>
    </source>
</evidence>
<dbReference type="FunFam" id="3.40.50.300:FF:001768">
    <property type="entry name" value="NADH dehydrogenase [ubiquinone] 1 alpha subcomplex subunit 10, mitochondrial"/>
    <property type="match status" value="1"/>
</dbReference>
<comment type="function">
    <text evidence="2 13">Accessory subunit of the mitochondrial membrane respiratory chain NADH dehydrogenase (Complex I), that is believed not to be involved in catalysis. Complex I functions in the transfer of electrons from NADH to the respiratory chain. The immediate electron acceptor for the enzyme is believed to be ubiquinone.</text>
</comment>
<comment type="cofactor">
    <cofactor evidence="1 13">
        <name>FAD</name>
        <dbReference type="ChEBI" id="CHEBI:57692"/>
    </cofactor>
</comment>
<keyword evidence="9 13" id="KW-0274">FAD</keyword>
<evidence type="ECO:0000256" key="8">
    <source>
        <dbReference type="ARBA" id="ARBA00022660"/>
    </source>
</evidence>
<evidence type="ECO:0000313" key="16">
    <source>
        <dbReference type="Proteomes" id="UP001168821"/>
    </source>
</evidence>
<keyword evidence="6 13" id="KW-0813">Transport</keyword>
<proteinExistence type="inferred from homology"/>
<dbReference type="InterPro" id="IPR015828">
    <property type="entry name" value="NDUFA10"/>
</dbReference>
<dbReference type="PIRSF" id="PIRSF000543">
    <property type="entry name" value="NADH_UQ_42KD"/>
    <property type="match status" value="1"/>
</dbReference>
<evidence type="ECO:0000256" key="5">
    <source>
        <dbReference type="ARBA" id="ARBA00017279"/>
    </source>
</evidence>
<organism evidence="15 16">
    <name type="scientific">Zophobas morio</name>
    <dbReference type="NCBI Taxonomy" id="2755281"/>
    <lineage>
        <taxon>Eukaryota</taxon>
        <taxon>Metazoa</taxon>
        <taxon>Ecdysozoa</taxon>
        <taxon>Arthropoda</taxon>
        <taxon>Hexapoda</taxon>
        <taxon>Insecta</taxon>
        <taxon>Pterygota</taxon>
        <taxon>Neoptera</taxon>
        <taxon>Endopterygota</taxon>
        <taxon>Coleoptera</taxon>
        <taxon>Polyphaga</taxon>
        <taxon>Cucujiformia</taxon>
        <taxon>Tenebrionidae</taxon>
        <taxon>Zophobas</taxon>
    </lineage>
</organism>
<keyword evidence="7 13" id="KW-0285">Flavoprotein</keyword>
<dbReference type="EMBL" id="JALNTZ010000007">
    <property type="protein sequence ID" value="KAJ3646431.1"/>
    <property type="molecule type" value="Genomic_DNA"/>
</dbReference>
<dbReference type="InterPro" id="IPR027417">
    <property type="entry name" value="P-loop_NTPase"/>
</dbReference>
<dbReference type="GO" id="GO:0005759">
    <property type="term" value="C:mitochondrial matrix"/>
    <property type="evidence" value="ECO:0007669"/>
    <property type="project" value="UniProtKB-SubCell"/>
</dbReference>
<dbReference type="Pfam" id="PF01712">
    <property type="entry name" value="dNK"/>
    <property type="match status" value="1"/>
</dbReference>
<evidence type="ECO:0000256" key="9">
    <source>
        <dbReference type="ARBA" id="ARBA00022827"/>
    </source>
</evidence>
<comment type="caution">
    <text evidence="15">The sequence shown here is derived from an EMBL/GenBank/DDBJ whole genome shotgun (WGS) entry which is preliminary data.</text>
</comment>
<evidence type="ECO:0000256" key="2">
    <source>
        <dbReference type="ARBA" id="ARBA00003195"/>
    </source>
</evidence>